<evidence type="ECO:0000259" key="13">
    <source>
        <dbReference type="PROSITE" id="PS50885"/>
    </source>
</evidence>
<comment type="subcellular location">
    <subcellularLocation>
        <location evidence="1">Cell membrane</location>
        <topology evidence="1">Multi-pass membrane protein</topology>
    </subcellularLocation>
</comment>
<name>A0A6I6EVB1_9CLOT</name>
<dbReference type="PROSITE" id="PS50111">
    <property type="entry name" value="CHEMOTAXIS_TRANSDUC_2"/>
    <property type="match status" value="1"/>
</dbReference>
<dbReference type="PANTHER" id="PTHR32089">
    <property type="entry name" value="METHYL-ACCEPTING CHEMOTAXIS PROTEIN MCPB"/>
    <property type="match status" value="1"/>
</dbReference>
<dbReference type="InterPro" id="IPR033479">
    <property type="entry name" value="dCache_1"/>
</dbReference>
<dbReference type="InterPro" id="IPR029151">
    <property type="entry name" value="Sensor-like_sf"/>
</dbReference>
<feature type="transmembrane region" description="Helical" evidence="11">
    <location>
        <begin position="6"/>
        <end position="30"/>
    </location>
</feature>
<gene>
    <name evidence="14" type="ORF">GOM49_02105</name>
</gene>
<keyword evidence="15" id="KW-1185">Reference proteome</keyword>
<dbReference type="CDD" id="cd12912">
    <property type="entry name" value="PDC2_MCP_like"/>
    <property type="match status" value="1"/>
</dbReference>
<evidence type="ECO:0000256" key="1">
    <source>
        <dbReference type="ARBA" id="ARBA00004651"/>
    </source>
</evidence>
<evidence type="ECO:0000256" key="5">
    <source>
        <dbReference type="ARBA" id="ARBA00022989"/>
    </source>
</evidence>
<evidence type="ECO:0000256" key="7">
    <source>
        <dbReference type="ARBA" id="ARBA00023224"/>
    </source>
</evidence>
<dbReference type="Gene3D" id="3.30.450.20">
    <property type="entry name" value="PAS domain"/>
    <property type="match status" value="1"/>
</dbReference>
<evidence type="ECO:0000259" key="12">
    <source>
        <dbReference type="PROSITE" id="PS50111"/>
    </source>
</evidence>
<dbReference type="Pfam" id="PF00672">
    <property type="entry name" value="HAMP"/>
    <property type="match status" value="1"/>
</dbReference>
<dbReference type="InterPro" id="IPR004089">
    <property type="entry name" value="MCPsignal_dom"/>
</dbReference>
<dbReference type="Pfam" id="PF02743">
    <property type="entry name" value="dCache_1"/>
    <property type="match status" value="1"/>
</dbReference>
<evidence type="ECO:0000256" key="4">
    <source>
        <dbReference type="ARBA" id="ARBA00022692"/>
    </source>
</evidence>
<dbReference type="SMART" id="SM00304">
    <property type="entry name" value="HAMP"/>
    <property type="match status" value="1"/>
</dbReference>
<evidence type="ECO:0000256" key="6">
    <source>
        <dbReference type="ARBA" id="ARBA00023136"/>
    </source>
</evidence>
<evidence type="ECO:0000256" key="3">
    <source>
        <dbReference type="ARBA" id="ARBA00022500"/>
    </source>
</evidence>
<evidence type="ECO:0000256" key="2">
    <source>
        <dbReference type="ARBA" id="ARBA00022475"/>
    </source>
</evidence>
<feature type="coiled-coil region" evidence="10">
    <location>
        <begin position="646"/>
        <end position="673"/>
    </location>
</feature>
<evidence type="ECO:0000313" key="15">
    <source>
        <dbReference type="Proteomes" id="UP000422764"/>
    </source>
</evidence>
<keyword evidence="6 11" id="KW-0472">Membrane</keyword>
<accession>A0A6I6EVB1</accession>
<dbReference type="GO" id="GO:0006935">
    <property type="term" value="P:chemotaxis"/>
    <property type="evidence" value="ECO:0007669"/>
    <property type="project" value="UniProtKB-KW"/>
</dbReference>
<dbReference type="SUPFAM" id="SSF103190">
    <property type="entry name" value="Sensory domain-like"/>
    <property type="match status" value="1"/>
</dbReference>
<dbReference type="CDD" id="cd18773">
    <property type="entry name" value="PDC1_HK_sensor"/>
    <property type="match status" value="1"/>
</dbReference>
<keyword evidence="5 11" id="KW-1133">Transmembrane helix</keyword>
<dbReference type="Gene3D" id="1.10.287.950">
    <property type="entry name" value="Methyl-accepting chemotaxis protein"/>
    <property type="match status" value="1"/>
</dbReference>
<dbReference type="PANTHER" id="PTHR32089:SF114">
    <property type="entry name" value="METHYL-ACCEPTING CHEMOTAXIS PROTEIN MCPB"/>
    <property type="match status" value="1"/>
</dbReference>
<protein>
    <submittedName>
        <fullName evidence="14">HAMP domain-containing protein</fullName>
    </submittedName>
</protein>
<keyword evidence="3" id="KW-0145">Chemotaxis</keyword>
<dbReference type="AlphaFoldDB" id="A0A6I6EVB1"/>
<keyword evidence="7 9" id="KW-0807">Transducer</keyword>
<keyword evidence="10" id="KW-0175">Coiled coil</keyword>
<dbReference type="CDD" id="cd11386">
    <property type="entry name" value="MCP_signal"/>
    <property type="match status" value="1"/>
</dbReference>
<dbReference type="EMBL" id="CP046522">
    <property type="protein sequence ID" value="QGU94091.1"/>
    <property type="molecule type" value="Genomic_DNA"/>
</dbReference>
<comment type="similarity">
    <text evidence="8">Belongs to the methyl-accepting chemotaxis (MCP) protein family.</text>
</comment>
<feature type="domain" description="HAMP" evidence="13">
    <location>
        <begin position="315"/>
        <end position="367"/>
    </location>
</feature>
<organism evidence="14 15">
    <name type="scientific">Clostridium bovifaecis</name>
    <dbReference type="NCBI Taxonomy" id="2184719"/>
    <lineage>
        <taxon>Bacteria</taxon>
        <taxon>Bacillati</taxon>
        <taxon>Bacillota</taxon>
        <taxon>Clostridia</taxon>
        <taxon>Eubacteriales</taxon>
        <taxon>Clostridiaceae</taxon>
        <taxon>Clostridium</taxon>
    </lineage>
</organism>
<dbReference type="PROSITE" id="PS50885">
    <property type="entry name" value="HAMP"/>
    <property type="match status" value="1"/>
</dbReference>
<dbReference type="Pfam" id="PF00015">
    <property type="entry name" value="MCPsignal"/>
    <property type="match status" value="1"/>
</dbReference>
<proteinExistence type="inferred from homology"/>
<feature type="domain" description="Methyl-accepting transducer" evidence="12">
    <location>
        <begin position="386"/>
        <end position="636"/>
    </location>
</feature>
<dbReference type="SMART" id="SM00283">
    <property type="entry name" value="MA"/>
    <property type="match status" value="1"/>
</dbReference>
<reference evidence="14 15" key="1">
    <citation type="submission" date="2019-12" db="EMBL/GenBank/DDBJ databases">
        <title>Genome sequenceing of Clostridium bovifaecis.</title>
        <authorList>
            <person name="Yao Y."/>
        </authorList>
    </citation>
    <scope>NUCLEOTIDE SEQUENCE [LARGE SCALE GENOMIC DNA]</scope>
    <source>
        <strain evidence="14 15">BXX</strain>
    </source>
</reference>
<evidence type="ECO:0000256" key="8">
    <source>
        <dbReference type="ARBA" id="ARBA00029447"/>
    </source>
</evidence>
<dbReference type="Proteomes" id="UP000422764">
    <property type="component" value="Chromosome"/>
</dbReference>
<keyword evidence="4 11" id="KW-0812">Transmembrane</keyword>
<sequence length="673" mass="74119">MKNLRLSYKLLIFVFTLSVIPLMIIFVNNYNTVNNLLNKRIYELMDEKANAKVNEINQWFIGKKDEVSAMANVPLLRKGATPEERTTYTAYNLYRMTNNHKGVYDAQWSTDDKGNFLFAAPDSNGNVEKVSGGTVANREYWKDLIGGKVVVSNVIVSRSTGQPAVVVAAPIKGYNGKYIGTVGNNITLEFIQKTLASVNLSKNSFAILTAQDGTFIVHPDKEYIMNKKLSEVEDELSKTINSLKSHSEDKFLKVKYKGTDKVVSNYNIGETGWTLSIVGDQNELFKEKAEVLQTNIIIIAVVLLAIMLGTSMFIKLIKAPISNLEETFLKASNGDLSSRAEIASKDEFGLLAQKFNIMIEKISSLVNDTQKVSESVLDSSTILMDEISKTNEITMEVAQSIEEISATTEENAKGTLLGTEKINQLSESIQSVSNSINNVANMSNTSSQLSGRGLETIKILRDRSDKTKASSSEVNDIILSVDGSSQKIGTIIQTINEISDQTNLLALNASIEAARAGEAGRGFAVVAEEIRKLAEETSNATQEIGNIINEIQSKSKESVKAMDNSKIMLEEQLEAVNETEGTFIRISKAITELIEQLERIKQDNGEMMIRKDEIVGVIENIAAASEETSASIEEVSASAEEQLSSIEDMETRAKGLEVLARELQESINKFKTE</sequence>
<dbReference type="SUPFAM" id="SSF58104">
    <property type="entry name" value="Methyl-accepting chemotaxis protein (MCP) signaling domain"/>
    <property type="match status" value="1"/>
</dbReference>
<keyword evidence="2" id="KW-1003">Cell membrane</keyword>
<evidence type="ECO:0000256" key="11">
    <source>
        <dbReference type="SAM" id="Phobius"/>
    </source>
</evidence>
<dbReference type="GO" id="GO:0005886">
    <property type="term" value="C:plasma membrane"/>
    <property type="evidence" value="ECO:0007669"/>
    <property type="project" value="UniProtKB-SubCell"/>
</dbReference>
<dbReference type="GO" id="GO:0007165">
    <property type="term" value="P:signal transduction"/>
    <property type="evidence" value="ECO:0007669"/>
    <property type="project" value="UniProtKB-KW"/>
</dbReference>
<dbReference type="CDD" id="cd06225">
    <property type="entry name" value="HAMP"/>
    <property type="match status" value="1"/>
</dbReference>
<dbReference type="InterPro" id="IPR003660">
    <property type="entry name" value="HAMP_dom"/>
</dbReference>
<evidence type="ECO:0000256" key="10">
    <source>
        <dbReference type="SAM" id="Coils"/>
    </source>
</evidence>
<feature type="transmembrane region" description="Helical" evidence="11">
    <location>
        <begin position="296"/>
        <end position="314"/>
    </location>
</feature>
<evidence type="ECO:0000256" key="9">
    <source>
        <dbReference type="PROSITE-ProRule" id="PRU00284"/>
    </source>
</evidence>
<evidence type="ECO:0000313" key="14">
    <source>
        <dbReference type="EMBL" id="QGU94091.1"/>
    </source>
</evidence>